<proteinExistence type="predicted"/>
<dbReference type="Proteomes" id="UP000002173">
    <property type="component" value="Chromosome 2"/>
</dbReference>
<dbReference type="SUPFAM" id="SSF54928">
    <property type="entry name" value="RNA-binding domain, RBD"/>
    <property type="match status" value="1"/>
</dbReference>
<dbReference type="SMART" id="SM00360">
    <property type="entry name" value="RRM"/>
    <property type="match status" value="1"/>
</dbReference>
<evidence type="ECO:0000313" key="6">
    <source>
        <dbReference type="EMBL" id="EDO06144.1"/>
    </source>
</evidence>
<keyword evidence="2" id="KW-0694">RNA-binding</keyword>
<dbReference type="EMBL" id="AAXT01000003">
    <property type="protein sequence ID" value="EDO06144.1"/>
    <property type="molecule type" value="Genomic_DNA"/>
</dbReference>
<dbReference type="AlphaFoldDB" id="A7AT83"/>
<dbReference type="InterPro" id="IPR002483">
    <property type="entry name" value="PWI_dom"/>
</dbReference>
<comment type="caution">
    <text evidence="6">The sequence shown here is derived from an EMBL/GenBank/DDBJ whole genome shotgun (WGS) entry which is preliminary data.</text>
</comment>
<dbReference type="InterPro" id="IPR034268">
    <property type="entry name" value="RBM25_RRM"/>
</dbReference>
<evidence type="ECO:0008006" key="8">
    <source>
        <dbReference type="Google" id="ProtNLM"/>
    </source>
</evidence>
<dbReference type="SUPFAM" id="SSF101233">
    <property type="entry name" value="PWI domain"/>
    <property type="match status" value="1"/>
</dbReference>
<dbReference type="PANTHER" id="PTHR18806">
    <property type="entry name" value="RBM25 PROTEIN"/>
    <property type="match status" value="1"/>
</dbReference>
<dbReference type="Gene3D" id="1.20.1390.10">
    <property type="entry name" value="PWI domain"/>
    <property type="match status" value="1"/>
</dbReference>
<dbReference type="Pfam" id="PF00076">
    <property type="entry name" value="RRM_1"/>
    <property type="match status" value="1"/>
</dbReference>
<protein>
    <recommendedName>
        <fullName evidence="8">PWI domain containing protein</fullName>
    </recommendedName>
</protein>
<dbReference type="Pfam" id="PF01480">
    <property type="entry name" value="PWI"/>
    <property type="match status" value="1"/>
</dbReference>
<dbReference type="PANTHER" id="PTHR18806:SF4">
    <property type="entry name" value="RNA-BINDING PROTEIN 25"/>
    <property type="match status" value="1"/>
</dbReference>
<name>A7AT83_BABBO</name>
<evidence type="ECO:0000259" key="4">
    <source>
        <dbReference type="PROSITE" id="PS50102"/>
    </source>
</evidence>
<dbReference type="InParanoid" id="A7AT83"/>
<dbReference type="InterPro" id="IPR012677">
    <property type="entry name" value="Nucleotide-bd_a/b_plait_sf"/>
</dbReference>
<feature type="compositionally biased region" description="Polar residues" evidence="3">
    <location>
        <begin position="244"/>
        <end position="260"/>
    </location>
</feature>
<dbReference type="Gene3D" id="3.30.70.330">
    <property type="match status" value="1"/>
</dbReference>
<dbReference type="eggNOG" id="KOG2253">
    <property type="taxonomic scope" value="Eukaryota"/>
</dbReference>
<feature type="domain" description="PWI" evidence="5">
    <location>
        <begin position="422"/>
        <end position="515"/>
    </location>
</feature>
<keyword evidence="7" id="KW-1185">Reference proteome</keyword>
<feature type="region of interest" description="Disordered" evidence="3">
    <location>
        <begin position="220"/>
        <end position="283"/>
    </location>
</feature>
<dbReference type="InterPro" id="IPR000504">
    <property type="entry name" value="RRM_dom"/>
</dbReference>
<dbReference type="GO" id="GO:0005681">
    <property type="term" value="C:spliceosomal complex"/>
    <property type="evidence" value="ECO:0007669"/>
    <property type="project" value="TreeGrafter"/>
</dbReference>
<reference evidence="6 7" key="1">
    <citation type="journal article" date="2007" name="PLoS Pathog.">
        <title>Genome sequence of Babesia bovis and comparative analysis of apicomplexan hemoprotozoa.</title>
        <authorList>
            <person name="Brayton K.A."/>
            <person name="Lau A.O.T."/>
            <person name="Herndon D.R."/>
            <person name="Hannick L."/>
            <person name="Kappmeyer L.S."/>
            <person name="Berens S.J."/>
            <person name="Bidwell S.L."/>
            <person name="Brown W.C."/>
            <person name="Crabtree J."/>
            <person name="Fadrosh D."/>
            <person name="Feldblum T."/>
            <person name="Forberger H.A."/>
            <person name="Haas B.J."/>
            <person name="Howell J.M."/>
            <person name="Khouri H."/>
            <person name="Koo H."/>
            <person name="Mann D.J."/>
            <person name="Norimine J."/>
            <person name="Paulsen I.T."/>
            <person name="Radune D."/>
            <person name="Ren Q."/>
            <person name="Smith R.K. Jr."/>
            <person name="Suarez C.E."/>
            <person name="White O."/>
            <person name="Wortman J.R."/>
            <person name="Knowles D.P. Jr."/>
            <person name="McElwain T.F."/>
            <person name="Nene V.M."/>
        </authorList>
    </citation>
    <scope>NUCLEOTIDE SEQUENCE [LARGE SCALE GENOMIC DNA]</scope>
    <source>
        <strain evidence="6">T2Bo</strain>
    </source>
</reference>
<evidence type="ECO:0000256" key="2">
    <source>
        <dbReference type="PROSITE-ProRule" id="PRU00176"/>
    </source>
</evidence>
<dbReference type="GO" id="GO:0003729">
    <property type="term" value="F:mRNA binding"/>
    <property type="evidence" value="ECO:0007669"/>
    <property type="project" value="TreeGrafter"/>
</dbReference>
<dbReference type="OMA" id="INIMQKC"/>
<dbReference type="CDD" id="cd12446">
    <property type="entry name" value="RRM_RBM25"/>
    <property type="match status" value="1"/>
</dbReference>
<dbReference type="PROSITE" id="PS51025">
    <property type="entry name" value="PWI"/>
    <property type="match status" value="1"/>
</dbReference>
<evidence type="ECO:0000256" key="3">
    <source>
        <dbReference type="SAM" id="MobiDB-lite"/>
    </source>
</evidence>
<dbReference type="InterPro" id="IPR052768">
    <property type="entry name" value="RBM25"/>
</dbReference>
<dbReference type="PROSITE" id="PS50102">
    <property type="entry name" value="RRM"/>
    <property type="match status" value="1"/>
</dbReference>
<accession>A7AT83</accession>
<evidence type="ECO:0000256" key="1">
    <source>
        <dbReference type="ARBA" id="ARBA00022664"/>
    </source>
</evidence>
<evidence type="ECO:0000259" key="5">
    <source>
        <dbReference type="PROSITE" id="PS51025"/>
    </source>
</evidence>
<feature type="domain" description="RRM" evidence="4">
    <location>
        <begin position="85"/>
        <end position="163"/>
    </location>
</feature>
<dbReference type="VEuPathDB" id="PiroplasmaDB:BBOV_II001880"/>
<organism evidence="6 7">
    <name type="scientific">Babesia bovis</name>
    <dbReference type="NCBI Taxonomy" id="5865"/>
    <lineage>
        <taxon>Eukaryota</taxon>
        <taxon>Sar</taxon>
        <taxon>Alveolata</taxon>
        <taxon>Apicomplexa</taxon>
        <taxon>Aconoidasida</taxon>
        <taxon>Piroplasmida</taxon>
        <taxon>Babesiidae</taxon>
        <taxon>Babesia</taxon>
    </lineage>
</organism>
<evidence type="ECO:0000313" key="7">
    <source>
        <dbReference type="Proteomes" id="UP000002173"/>
    </source>
</evidence>
<dbReference type="SMART" id="SM00311">
    <property type="entry name" value="PWI"/>
    <property type="match status" value="1"/>
</dbReference>
<keyword evidence="1" id="KW-0507">mRNA processing</keyword>
<gene>
    <name evidence="6" type="ORF">BBOV_II001880</name>
</gene>
<dbReference type="InterPro" id="IPR035979">
    <property type="entry name" value="RBD_domain_sf"/>
</dbReference>
<dbReference type="InterPro" id="IPR036483">
    <property type="entry name" value="PWI_dom_sf"/>
</dbReference>
<feature type="compositionally biased region" description="Basic and acidic residues" evidence="3">
    <location>
        <begin position="263"/>
        <end position="272"/>
    </location>
</feature>
<feature type="compositionally biased region" description="Low complexity" evidence="3">
    <location>
        <begin position="220"/>
        <end position="231"/>
    </location>
</feature>
<dbReference type="GO" id="GO:0006397">
    <property type="term" value="P:mRNA processing"/>
    <property type="evidence" value="ECO:0007669"/>
    <property type="project" value="UniProtKB-KW"/>
</dbReference>
<dbReference type="STRING" id="5865.A7AT83"/>
<sequence length="515" mass="57772">MLEMVSHLPNGVIVPPCPPVIPHVAMDVPEPPYSAPPVVITKAPSAPIAPVGYSSALVPGLMDTLMMPAAVSLPTHDPDPPPMVHVVYVGGLYSGTSSDFVINIMQKCGKLVNFKRHTDPSSGLLANFALCEFETPRGAYYALECLANLKFGDGEIKVSCNDKVRRLVDAWVKEQMASLREQHGDLNDAELEQLFRAPESDLREELENLIKYEVMAMQESSSSVGSQPGVSKPDTSRVLRKVSSIRSDASAGTESESVTSKEYVVHSKETQRRNKLKSRQRSDDELFRKEEHAWLREEEDLLRKLHRIGTVKRSTRERLIRADIEGYARSTDAKERELERQMDLEDAKAESMELYAAEPRCTIPIAPATVAQPVVEVPKTVPTVFSATAEEDEPMFNRTYRPKIKLGIPDSEIWSRVPKEADAVFGYAIDWDIVLGDKSLMALIEPWMRKCIMEYMGGDESVVGEVLDFIAGRLLERPEPADLLSDVEQFLDEDSRGFVIELWRHLIFHQIRQKD</sequence>